<dbReference type="GO" id="GO:0006782">
    <property type="term" value="P:protoporphyrinogen IX biosynthetic process"/>
    <property type="evidence" value="ECO:0007669"/>
    <property type="project" value="TreeGrafter"/>
</dbReference>
<dbReference type="STRING" id="1409788.NC99_14980"/>
<keyword evidence="7" id="KW-0627">Porphyrin biosynthesis</keyword>
<dbReference type="InterPro" id="IPR001260">
    <property type="entry name" value="Coprogen_oxidase_aer"/>
</dbReference>
<keyword evidence="9" id="KW-1185">Reference proteome</keyword>
<evidence type="ECO:0000313" key="8">
    <source>
        <dbReference type="EMBL" id="KOH45686.1"/>
    </source>
</evidence>
<comment type="pathway">
    <text evidence="1">Porphyrin-containing compound metabolism; protoporphyrin-IX biosynthesis; protoporphyrinogen-IX from coproporphyrinogen-III (O2 route): step 1/1.</text>
</comment>
<dbReference type="PROSITE" id="PS01021">
    <property type="entry name" value="COPROGEN_OXIDASE"/>
    <property type="match status" value="1"/>
</dbReference>
<dbReference type="PANTHER" id="PTHR10755:SF0">
    <property type="entry name" value="OXYGEN-DEPENDENT COPROPORPHYRINOGEN-III OXIDASE, MITOCHONDRIAL"/>
    <property type="match status" value="1"/>
</dbReference>
<dbReference type="RefSeq" id="WP_053181298.1">
    <property type="nucleotide sequence ID" value="NZ_LGIA01000079.1"/>
</dbReference>
<dbReference type="PATRIC" id="fig|1409788.3.peg.1533"/>
<dbReference type="EMBL" id="LGIA01000079">
    <property type="protein sequence ID" value="KOH45686.1"/>
    <property type="molecule type" value="Genomic_DNA"/>
</dbReference>
<comment type="caution">
    <text evidence="8">The sequence shown here is derived from an EMBL/GenBank/DDBJ whole genome shotgun (WGS) entry which is preliminary data.</text>
</comment>
<dbReference type="PIRSF" id="PIRSF000166">
    <property type="entry name" value="Coproporphyri_ox"/>
    <property type="match status" value="1"/>
</dbReference>
<keyword evidence="5 8" id="KW-0560">Oxidoreductase</keyword>
<evidence type="ECO:0000256" key="7">
    <source>
        <dbReference type="ARBA" id="ARBA00023244"/>
    </source>
</evidence>
<name>A0A0L8VB59_9BACT</name>
<dbReference type="Proteomes" id="UP000036958">
    <property type="component" value="Unassembled WGS sequence"/>
</dbReference>
<comment type="similarity">
    <text evidence="2">Belongs to the aerobic coproporphyrinogen-III oxidase family.</text>
</comment>
<dbReference type="AlphaFoldDB" id="A0A0L8VB59"/>
<evidence type="ECO:0000256" key="4">
    <source>
        <dbReference type="ARBA" id="ARBA00012869"/>
    </source>
</evidence>
<dbReference type="Pfam" id="PF01218">
    <property type="entry name" value="Coprogen_oxidas"/>
    <property type="match status" value="1"/>
</dbReference>
<gene>
    <name evidence="8" type="ORF">NC99_14980</name>
</gene>
<reference evidence="9" key="1">
    <citation type="submission" date="2015-07" db="EMBL/GenBank/DDBJ databases">
        <title>Genome sequencing of Sunxiuqinia dokdonensis strain SK.</title>
        <authorList>
            <person name="Ahn S."/>
            <person name="Kim B.-C."/>
        </authorList>
    </citation>
    <scope>NUCLEOTIDE SEQUENCE [LARGE SCALE GENOMIC DNA]</scope>
    <source>
        <strain evidence="9">SK</strain>
    </source>
</reference>
<evidence type="ECO:0000256" key="6">
    <source>
        <dbReference type="ARBA" id="ARBA00023133"/>
    </source>
</evidence>
<evidence type="ECO:0000256" key="2">
    <source>
        <dbReference type="ARBA" id="ARBA00010644"/>
    </source>
</evidence>
<dbReference type="PRINTS" id="PR00073">
    <property type="entry name" value="COPRGNOXDASE"/>
</dbReference>
<dbReference type="GO" id="GO:0005737">
    <property type="term" value="C:cytoplasm"/>
    <property type="evidence" value="ECO:0007669"/>
    <property type="project" value="TreeGrafter"/>
</dbReference>
<evidence type="ECO:0000256" key="3">
    <source>
        <dbReference type="ARBA" id="ARBA00011738"/>
    </source>
</evidence>
<dbReference type="InterPro" id="IPR018375">
    <property type="entry name" value="Coprogen_oxidase_CS"/>
</dbReference>
<comment type="subunit">
    <text evidence="3">Homodimer.</text>
</comment>
<dbReference type="Gene3D" id="3.40.1500.10">
    <property type="entry name" value="Coproporphyrinogen III oxidase, aerobic"/>
    <property type="match status" value="1"/>
</dbReference>
<dbReference type="EC" id="1.3.3.3" evidence="4"/>
<evidence type="ECO:0000256" key="1">
    <source>
        <dbReference type="ARBA" id="ARBA00005168"/>
    </source>
</evidence>
<protein>
    <recommendedName>
        <fullName evidence="4">coproporphyrinogen oxidase</fullName>
        <ecNumber evidence="4">1.3.3.3</ecNumber>
    </recommendedName>
</protein>
<dbReference type="SUPFAM" id="SSF102886">
    <property type="entry name" value="Coproporphyrinogen III oxidase"/>
    <property type="match status" value="1"/>
</dbReference>
<dbReference type="InterPro" id="IPR036406">
    <property type="entry name" value="Coprogen_oxidase_aer_sf"/>
</dbReference>
<accession>A0A0L8VB59</accession>
<evidence type="ECO:0000313" key="9">
    <source>
        <dbReference type="Proteomes" id="UP000036958"/>
    </source>
</evidence>
<evidence type="ECO:0000256" key="5">
    <source>
        <dbReference type="ARBA" id="ARBA00023002"/>
    </source>
</evidence>
<keyword evidence="6" id="KW-0350">Heme biosynthesis</keyword>
<sequence>MRNNQVASAYRNLQQQICQALETADGKAVFKTDHWEKAIGHGFTMVLTEGDAIEKAAVNFSAVGGPVSDRMRKALHIDEGEDYFATGISSIIHPNNPHVPITHMNVRYFELSSGKAWFGGGIDLTPHYVDVEEARWFHQQLKAVCDRFDVSFYPEYKVWADDYFYLPHREETRGVGGIFFDHQDGTDEVNFDKFFAFTQALAEAYPRIYVALMSRNRKRAFSEQEKQWQTLRRGRYVEFNLLYDRGTKFGLESNGRTESIFLSMPPMASWTYDFQPEKGSREEETLSLLKKDIDWIHAQN</sequence>
<dbReference type="GO" id="GO:0004109">
    <property type="term" value="F:coproporphyrinogen oxidase activity"/>
    <property type="evidence" value="ECO:0007669"/>
    <property type="project" value="UniProtKB-EC"/>
</dbReference>
<dbReference type="PANTHER" id="PTHR10755">
    <property type="entry name" value="COPROPORPHYRINOGEN III OXIDASE, MITOCHONDRIAL"/>
    <property type="match status" value="1"/>
</dbReference>
<proteinExistence type="inferred from homology"/>
<dbReference type="OrthoDB" id="9777553at2"/>
<dbReference type="NCBIfam" id="NF003727">
    <property type="entry name" value="PRK05330.1"/>
    <property type="match status" value="1"/>
</dbReference>
<organism evidence="8 9">
    <name type="scientific">Sunxiuqinia dokdonensis</name>
    <dbReference type="NCBI Taxonomy" id="1409788"/>
    <lineage>
        <taxon>Bacteria</taxon>
        <taxon>Pseudomonadati</taxon>
        <taxon>Bacteroidota</taxon>
        <taxon>Bacteroidia</taxon>
        <taxon>Marinilabiliales</taxon>
        <taxon>Prolixibacteraceae</taxon>
        <taxon>Sunxiuqinia</taxon>
    </lineage>
</organism>